<evidence type="ECO:0000313" key="2">
    <source>
        <dbReference type="Proteomes" id="UP001166784"/>
    </source>
</evidence>
<proteinExistence type="predicted"/>
<dbReference type="RefSeq" id="WP_241058959.1">
    <property type="nucleotide sequence ID" value="NZ_JAKWJU010000002.1"/>
</dbReference>
<sequence>MSTETVVRFTGLRNRHFQAAAMGSIGLCLTMWMRASGLDQEERGNAERRAIFVGLWAPTLLLLGQSLSESE</sequence>
<dbReference type="Proteomes" id="UP001166784">
    <property type="component" value="Unassembled WGS sequence"/>
</dbReference>
<protein>
    <submittedName>
        <fullName evidence="1">Uncharacterized protein</fullName>
    </submittedName>
</protein>
<reference evidence="1" key="2">
    <citation type="journal article" date="2023" name="Int. J. Syst. Evol. Microbiol.">
        <title>Streptomyces marispadix sp. nov., isolated from marine beach sediment of the Northern Coast of Portugal.</title>
        <authorList>
            <person name="dos Santos J.D.N."/>
            <person name="Vitorino I.R."/>
            <person name="Kallscheuer N."/>
            <person name="Srivastava A."/>
            <person name="Krautwurst S."/>
            <person name="Marz M."/>
            <person name="Jogler C."/>
            <person name="Lobo Da Cunha A."/>
            <person name="Catita J."/>
            <person name="Goncalves H."/>
            <person name="Gonzalez I."/>
            <person name="Reyes F."/>
            <person name="Lage O.M."/>
        </authorList>
    </citation>
    <scope>NUCLEOTIDE SEQUENCE</scope>
    <source>
        <strain evidence="1">M600PL45_2</strain>
    </source>
</reference>
<evidence type="ECO:0000313" key="1">
    <source>
        <dbReference type="EMBL" id="MCH6160949.1"/>
    </source>
</evidence>
<organism evidence="1 2">
    <name type="scientific">Streptomyces marispadix</name>
    <dbReference type="NCBI Taxonomy" id="2922868"/>
    <lineage>
        <taxon>Bacteria</taxon>
        <taxon>Bacillati</taxon>
        <taxon>Actinomycetota</taxon>
        <taxon>Actinomycetes</taxon>
        <taxon>Kitasatosporales</taxon>
        <taxon>Streptomycetaceae</taxon>
        <taxon>Streptomyces</taxon>
    </lineage>
</organism>
<dbReference type="EMBL" id="JAKWJU010000002">
    <property type="protein sequence ID" value="MCH6160949.1"/>
    <property type="molecule type" value="Genomic_DNA"/>
</dbReference>
<comment type="caution">
    <text evidence="1">The sequence shown here is derived from an EMBL/GenBank/DDBJ whole genome shotgun (WGS) entry which is preliminary data.</text>
</comment>
<accession>A0ABS9SXE6</accession>
<keyword evidence="2" id="KW-1185">Reference proteome</keyword>
<reference evidence="1" key="1">
    <citation type="submission" date="2022-03" db="EMBL/GenBank/DDBJ databases">
        <authorList>
            <person name="Santos J.D.N."/>
            <person name="Kallscheuer N."/>
            <person name="Jogler C."/>
            <person name="Lage O.M."/>
        </authorList>
    </citation>
    <scope>NUCLEOTIDE SEQUENCE</scope>
    <source>
        <strain evidence="1">M600PL45_2</strain>
    </source>
</reference>
<gene>
    <name evidence="1" type="ORF">MMA15_11205</name>
</gene>
<name>A0ABS9SXE6_9ACTN</name>